<feature type="transmembrane region" description="Helical" evidence="1">
    <location>
        <begin position="111"/>
        <end position="138"/>
    </location>
</feature>
<evidence type="ECO:0000313" key="3">
    <source>
        <dbReference type="WBParaSite" id="PDA_v2.g22065.t1"/>
    </source>
</evidence>
<evidence type="ECO:0000256" key="1">
    <source>
        <dbReference type="SAM" id="Phobius"/>
    </source>
</evidence>
<feature type="transmembrane region" description="Helical" evidence="1">
    <location>
        <begin position="49"/>
        <end position="70"/>
    </location>
</feature>
<keyword evidence="1" id="KW-0812">Transmembrane</keyword>
<feature type="transmembrane region" description="Helical" evidence="1">
    <location>
        <begin position="82"/>
        <end position="105"/>
    </location>
</feature>
<feature type="transmembrane region" description="Helical" evidence="1">
    <location>
        <begin position="159"/>
        <end position="183"/>
    </location>
</feature>
<protein>
    <submittedName>
        <fullName evidence="3">Uncharacterized protein</fullName>
    </submittedName>
</protein>
<organism evidence="2 3">
    <name type="scientific">Panagrolaimus davidi</name>
    <dbReference type="NCBI Taxonomy" id="227884"/>
    <lineage>
        <taxon>Eukaryota</taxon>
        <taxon>Metazoa</taxon>
        <taxon>Ecdysozoa</taxon>
        <taxon>Nematoda</taxon>
        <taxon>Chromadorea</taxon>
        <taxon>Rhabditida</taxon>
        <taxon>Tylenchina</taxon>
        <taxon>Panagrolaimomorpha</taxon>
        <taxon>Panagrolaimoidea</taxon>
        <taxon>Panagrolaimidae</taxon>
        <taxon>Panagrolaimus</taxon>
    </lineage>
</organism>
<proteinExistence type="predicted"/>
<evidence type="ECO:0000313" key="2">
    <source>
        <dbReference type="Proteomes" id="UP000887578"/>
    </source>
</evidence>
<dbReference type="WBParaSite" id="PDA_v2.g22065.t1">
    <property type="protein sequence ID" value="PDA_v2.g22065.t1"/>
    <property type="gene ID" value="PDA_v2.g22065"/>
</dbReference>
<reference evidence="3" key="1">
    <citation type="submission" date="2022-11" db="UniProtKB">
        <authorList>
            <consortium name="WormBaseParasite"/>
        </authorList>
    </citation>
    <scope>IDENTIFICATION</scope>
</reference>
<dbReference type="AlphaFoldDB" id="A0A914PTN3"/>
<dbReference type="Proteomes" id="UP000887578">
    <property type="component" value="Unplaced"/>
</dbReference>
<sequence>MEPETEHRIIITPATTTISEPPEFRRNVTWEPKIETTTPAFTFAEKEKLSPIAVLLAIIGTFFSVVAFSLNHIADDDDLKIVHIFSEHTLVLSIIILFALIFVHFHPKHKWIYYCLISLSIISVILNIANFVIHMYFIERSRNFLRAFGSEIYGEIMKAGAGFVFMDGVFKALISVMCVVIIFKKI</sequence>
<keyword evidence="1" id="KW-1133">Transmembrane helix</keyword>
<keyword evidence="2" id="KW-1185">Reference proteome</keyword>
<keyword evidence="1" id="KW-0472">Membrane</keyword>
<accession>A0A914PTN3</accession>
<name>A0A914PTN3_9BILA</name>